<protein>
    <recommendedName>
        <fullName evidence="5">NADP-dependent oxidoreductase domain-containing protein</fullName>
    </recommendedName>
</protein>
<dbReference type="FunFam" id="3.20.20.100:FF:000002">
    <property type="entry name" value="2,5-diketo-D-gluconic acid reductase A"/>
    <property type="match status" value="1"/>
</dbReference>
<keyword evidence="7" id="KW-1185">Reference proteome</keyword>
<dbReference type="OrthoDB" id="416253at2759"/>
<dbReference type="InterPro" id="IPR020471">
    <property type="entry name" value="AKR"/>
</dbReference>
<dbReference type="PROSITE" id="PS00798">
    <property type="entry name" value="ALDOKETO_REDUCTASE_1"/>
    <property type="match status" value="1"/>
</dbReference>
<reference evidence="7" key="2">
    <citation type="submission" date="2015-01" db="EMBL/GenBank/DDBJ databases">
        <title>Evolutionary Origins and Diversification of the Mycorrhizal Mutualists.</title>
        <authorList>
            <consortium name="DOE Joint Genome Institute"/>
            <consortium name="Mycorrhizal Genomics Consortium"/>
            <person name="Kohler A."/>
            <person name="Kuo A."/>
            <person name="Nagy L.G."/>
            <person name="Floudas D."/>
            <person name="Copeland A."/>
            <person name="Barry K.W."/>
            <person name="Cichocki N."/>
            <person name="Veneault-Fourrey C."/>
            <person name="LaButti K."/>
            <person name="Lindquist E.A."/>
            <person name="Lipzen A."/>
            <person name="Lundell T."/>
            <person name="Morin E."/>
            <person name="Murat C."/>
            <person name="Riley R."/>
            <person name="Ohm R."/>
            <person name="Sun H."/>
            <person name="Tunlid A."/>
            <person name="Henrissat B."/>
            <person name="Grigoriev I.V."/>
            <person name="Hibbett D.S."/>
            <person name="Martin F."/>
        </authorList>
    </citation>
    <scope>NUCLEOTIDE SEQUENCE [LARGE SCALE GENOMIC DNA]</scope>
    <source>
        <strain evidence="7">UH-Slu-Lm8-n1</strain>
    </source>
</reference>
<organism evidence="6 7">
    <name type="scientific">Suillus luteus UH-Slu-Lm8-n1</name>
    <dbReference type="NCBI Taxonomy" id="930992"/>
    <lineage>
        <taxon>Eukaryota</taxon>
        <taxon>Fungi</taxon>
        <taxon>Dikarya</taxon>
        <taxon>Basidiomycota</taxon>
        <taxon>Agaricomycotina</taxon>
        <taxon>Agaricomycetes</taxon>
        <taxon>Agaricomycetidae</taxon>
        <taxon>Boletales</taxon>
        <taxon>Suillineae</taxon>
        <taxon>Suillaceae</taxon>
        <taxon>Suillus</taxon>
    </lineage>
</organism>
<evidence type="ECO:0000256" key="2">
    <source>
        <dbReference type="PIRSR" id="PIRSR000097-1"/>
    </source>
</evidence>
<evidence type="ECO:0000256" key="1">
    <source>
        <dbReference type="ARBA" id="ARBA00023002"/>
    </source>
</evidence>
<evidence type="ECO:0000313" key="6">
    <source>
        <dbReference type="EMBL" id="KIK45414.1"/>
    </source>
</evidence>
<dbReference type="InterPro" id="IPR023210">
    <property type="entry name" value="NADP_OxRdtase_dom"/>
</dbReference>
<proteinExistence type="predicted"/>
<feature type="binding site" evidence="3">
    <location>
        <position position="111"/>
    </location>
    <ligand>
        <name>substrate</name>
    </ligand>
</feature>
<keyword evidence="1" id="KW-0560">Oxidoreductase</keyword>
<dbReference type="Pfam" id="PF00248">
    <property type="entry name" value="Aldo_ket_red"/>
    <property type="match status" value="1"/>
</dbReference>
<evidence type="ECO:0000259" key="5">
    <source>
        <dbReference type="Pfam" id="PF00248"/>
    </source>
</evidence>
<dbReference type="Proteomes" id="UP000054485">
    <property type="component" value="Unassembled WGS sequence"/>
</dbReference>
<accession>A0A0D0B6D5</accession>
<sequence>MTKSLQLNNGASMPCIAIGSWVGTSPNSKELARASSWLSTALEAGYRHIDTAALYGTEGAVGEAVRRSGIPRKDLFITTKLPFHHTKRVRESLDRSLKRAGLDYFDLYLVHWPQVVVYKNNQPVPLNADGSMMLDETSDFNDTWKEMEKVLASGKVKSIGVSNFSIKTLEQLLKTATVTPAVLQVELHPYLAQHELLRWCKDKGIMVVAYAATGYAVVREDPIIVALAKKYNVTPTQVVLSWHIGRGTGVVAKSENASRQEENLTVIELHEEDARRIDALDKNRRLCIQPDKQGKVFGWTFDRLGWQEESVLQAEAKL</sequence>
<dbReference type="PANTHER" id="PTHR11732">
    <property type="entry name" value="ALDO/KETO REDUCTASE"/>
    <property type="match status" value="1"/>
</dbReference>
<dbReference type="EMBL" id="KN835173">
    <property type="protein sequence ID" value="KIK45414.1"/>
    <property type="molecule type" value="Genomic_DNA"/>
</dbReference>
<dbReference type="SUPFAM" id="SSF51430">
    <property type="entry name" value="NAD(P)-linked oxidoreductase"/>
    <property type="match status" value="1"/>
</dbReference>
<dbReference type="AlphaFoldDB" id="A0A0D0B6D5"/>
<reference evidence="6 7" key="1">
    <citation type="submission" date="2014-04" db="EMBL/GenBank/DDBJ databases">
        <authorList>
            <consortium name="DOE Joint Genome Institute"/>
            <person name="Kuo A."/>
            <person name="Ruytinx J."/>
            <person name="Rineau F."/>
            <person name="Colpaert J."/>
            <person name="Kohler A."/>
            <person name="Nagy L.G."/>
            <person name="Floudas D."/>
            <person name="Copeland A."/>
            <person name="Barry K.W."/>
            <person name="Cichocki N."/>
            <person name="Veneault-Fourrey C."/>
            <person name="LaButti K."/>
            <person name="Lindquist E.A."/>
            <person name="Lipzen A."/>
            <person name="Lundell T."/>
            <person name="Morin E."/>
            <person name="Murat C."/>
            <person name="Sun H."/>
            <person name="Tunlid A."/>
            <person name="Henrissat B."/>
            <person name="Grigoriev I.V."/>
            <person name="Hibbett D.S."/>
            <person name="Martin F."/>
            <person name="Nordberg H.P."/>
            <person name="Cantor M.N."/>
            <person name="Hua S.X."/>
        </authorList>
    </citation>
    <scope>NUCLEOTIDE SEQUENCE [LARGE SCALE GENOMIC DNA]</scope>
    <source>
        <strain evidence="6 7">UH-Slu-Lm8-n1</strain>
    </source>
</reference>
<dbReference type="HOGENOM" id="CLU_023205_0_0_1"/>
<feature type="site" description="Lowers pKa of active site Tyr" evidence="4">
    <location>
        <position position="80"/>
    </location>
</feature>
<gene>
    <name evidence="6" type="ORF">CY34DRAFT_801620</name>
</gene>
<dbReference type="PIRSF" id="PIRSF000097">
    <property type="entry name" value="AKR"/>
    <property type="match status" value="1"/>
</dbReference>
<dbReference type="STRING" id="930992.A0A0D0B6D5"/>
<dbReference type="CDD" id="cd19071">
    <property type="entry name" value="AKR_AKR1-5-like"/>
    <property type="match status" value="1"/>
</dbReference>
<dbReference type="PRINTS" id="PR00069">
    <property type="entry name" value="ALDKETRDTASE"/>
</dbReference>
<dbReference type="InParanoid" id="A0A0D0B6D5"/>
<dbReference type="GO" id="GO:0016616">
    <property type="term" value="F:oxidoreductase activity, acting on the CH-OH group of donors, NAD or NADP as acceptor"/>
    <property type="evidence" value="ECO:0007669"/>
    <property type="project" value="UniProtKB-ARBA"/>
</dbReference>
<dbReference type="InterPro" id="IPR018170">
    <property type="entry name" value="Aldo/ket_reductase_CS"/>
</dbReference>
<feature type="active site" description="Proton donor" evidence="2">
    <location>
        <position position="55"/>
    </location>
</feature>
<name>A0A0D0B6D5_9AGAM</name>
<dbReference type="Gene3D" id="3.20.20.100">
    <property type="entry name" value="NADP-dependent oxidoreductase domain"/>
    <property type="match status" value="1"/>
</dbReference>
<feature type="domain" description="NADP-dependent oxidoreductase" evidence="5">
    <location>
        <begin position="16"/>
        <end position="281"/>
    </location>
</feature>
<dbReference type="PROSITE" id="PS00062">
    <property type="entry name" value="ALDOKETO_REDUCTASE_2"/>
    <property type="match status" value="1"/>
</dbReference>
<evidence type="ECO:0000256" key="4">
    <source>
        <dbReference type="PIRSR" id="PIRSR000097-3"/>
    </source>
</evidence>
<evidence type="ECO:0000256" key="3">
    <source>
        <dbReference type="PIRSR" id="PIRSR000097-2"/>
    </source>
</evidence>
<evidence type="ECO:0000313" key="7">
    <source>
        <dbReference type="Proteomes" id="UP000054485"/>
    </source>
</evidence>
<dbReference type="InterPro" id="IPR036812">
    <property type="entry name" value="NAD(P)_OxRdtase_dom_sf"/>
</dbReference>